<protein>
    <submittedName>
        <fullName evidence="1">Uncharacterized protein</fullName>
    </submittedName>
</protein>
<gene>
    <name evidence="1" type="ORF">ACFSUE_15180</name>
</gene>
<evidence type="ECO:0000313" key="2">
    <source>
        <dbReference type="Proteomes" id="UP001597399"/>
    </source>
</evidence>
<dbReference type="EMBL" id="JBHUMQ010000034">
    <property type="protein sequence ID" value="MFD2694957.1"/>
    <property type="molecule type" value="Genomic_DNA"/>
</dbReference>
<keyword evidence="2" id="KW-1185">Reference proteome</keyword>
<comment type="caution">
    <text evidence="1">The sequence shown here is derived from an EMBL/GenBank/DDBJ whole genome shotgun (WGS) entry which is preliminary data.</text>
</comment>
<sequence>MIFWQDDTDGNKKKRTGESDLFVLKANGFRVVLHRVIGLEGWFVSCYGLNVEKRELESEELEDAKKEALELIDGIAAVEISKLVNLRTQFEMEGVGK</sequence>
<evidence type="ECO:0000313" key="1">
    <source>
        <dbReference type="EMBL" id="MFD2694957.1"/>
    </source>
</evidence>
<organism evidence="1 2">
    <name type="scientific">Sporolactobacillus shoreicorticis</name>
    <dbReference type="NCBI Taxonomy" id="1923877"/>
    <lineage>
        <taxon>Bacteria</taxon>
        <taxon>Bacillati</taxon>
        <taxon>Bacillota</taxon>
        <taxon>Bacilli</taxon>
        <taxon>Bacillales</taxon>
        <taxon>Sporolactobacillaceae</taxon>
        <taxon>Sporolactobacillus</taxon>
    </lineage>
</organism>
<dbReference type="Proteomes" id="UP001597399">
    <property type="component" value="Unassembled WGS sequence"/>
</dbReference>
<proteinExistence type="predicted"/>
<reference evidence="2" key="1">
    <citation type="journal article" date="2019" name="Int. J. Syst. Evol. Microbiol.">
        <title>The Global Catalogue of Microorganisms (GCM) 10K type strain sequencing project: providing services to taxonomists for standard genome sequencing and annotation.</title>
        <authorList>
            <consortium name="The Broad Institute Genomics Platform"/>
            <consortium name="The Broad Institute Genome Sequencing Center for Infectious Disease"/>
            <person name="Wu L."/>
            <person name="Ma J."/>
        </authorList>
    </citation>
    <scope>NUCLEOTIDE SEQUENCE [LARGE SCALE GENOMIC DNA]</scope>
    <source>
        <strain evidence="2">TISTR 2466</strain>
    </source>
</reference>
<name>A0ABW5S7N4_9BACL</name>
<dbReference type="RefSeq" id="WP_253064587.1">
    <property type="nucleotide sequence ID" value="NZ_JAMXWM010000031.1"/>
</dbReference>
<accession>A0ABW5S7N4</accession>